<dbReference type="GO" id="GO:0005840">
    <property type="term" value="C:ribosome"/>
    <property type="evidence" value="ECO:0007669"/>
    <property type="project" value="UniProtKB-KW"/>
</dbReference>
<feature type="region of interest" description="Disordered" evidence="1">
    <location>
        <begin position="1"/>
        <end position="53"/>
    </location>
</feature>
<evidence type="ECO:0000313" key="3">
    <source>
        <dbReference type="Proteomes" id="UP000799640"/>
    </source>
</evidence>
<name>A0A6G1I9V1_9PEZI</name>
<dbReference type="EMBL" id="ML996687">
    <property type="protein sequence ID" value="KAF2405052.1"/>
    <property type="molecule type" value="Genomic_DNA"/>
</dbReference>
<evidence type="ECO:0000313" key="2">
    <source>
        <dbReference type="EMBL" id="KAF2405052.1"/>
    </source>
</evidence>
<organism evidence="2 3">
    <name type="scientific">Trichodelitschia bisporula</name>
    <dbReference type="NCBI Taxonomy" id="703511"/>
    <lineage>
        <taxon>Eukaryota</taxon>
        <taxon>Fungi</taxon>
        <taxon>Dikarya</taxon>
        <taxon>Ascomycota</taxon>
        <taxon>Pezizomycotina</taxon>
        <taxon>Dothideomycetes</taxon>
        <taxon>Dothideomycetes incertae sedis</taxon>
        <taxon>Phaeotrichales</taxon>
        <taxon>Phaeotrichaceae</taxon>
        <taxon>Trichodelitschia</taxon>
    </lineage>
</organism>
<dbReference type="CDD" id="cd00403">
    <property type="entry name" value="Ribosomal_L1"/>
    <property type="match status" value="1"/>
</dbReference>
<protein>
    <submittedName>
        <fullName evidence="2">Ribosomal protein L1</fullName>
    </submittedName>
</protein>
<feature type="compositionally biased region" description="Basic and acidic residues" evidence="1">
    <location>
        <begin position="425"/>
        <end position="440"/>
    </location>
</feature>
<dbReference type="Proteomes" id="UP000799640">
    <property type="component" value="Unassembled WGS sequence"/>
</dbReference>
<proteinExistence type="predicted"/>
<keyword evidence="2" id="KW-0689">Ribosomal protein</keyword>
<sequence>MASSTPVVEKPQSRSPYSLDKAQTLRAVQALKSHVERASKTEEKKPSLLEEDEESTGKEVPIWLVMTAKKHISDTKKLKPGKIPVPHSLWQGASQRICIITADPPASNTKVYKELVKSPLFPADLAKQIVKVVSMGKIKSKFRAFEGRRQLLAEHDMFLADERIVHMLPTVLGSTFYRSTTKRPVPVCLTGKETWGKKDEKKDPLKPKPKRTKEEGGPPTIGAPADVGAAIQKALDSTLVHLSQSPTTSVRVGWASWPAEHLVANVDTVVEGLTSRFIPKGWHNVRAIHIKTPDSAALPIWLTEELWTDEDQVLDTVPKPVEPRSKKRKSDPDAPMSNRIKGQKLADAKRAVEKAEKKRRISEQIDRECEEAKKEADEETVYGQKAKMLGDIKKILEMPGTTPVEAEPAETTPAKGRKAKKQAKRAKEMAGGDSGKKRTA</sequence>
<feature type="compositionally biased region" description="Basic and acidic residues" evidence="1">
    <location>
        <begin position="196"/>
        <end position="216"/>
    </location>
</feature>
<dbReference type="Pfam" id="PF00687">
    <property type="entry name" value="Ribosomal_L1"/>
    <property type="match status" value="1"/>
</dbReference>
<feature type="compositionally biased region" description="Basic residues" evidence="1">
    <location>
        <begin position="415"/>
        <end position="424"/>
    </location>
</feature>
<keyword evidence="3" id="KW-1185">Reference proteome</keyword>
<accession>A0A6G1I9V1</accession>
<reference evidence="2" key="1">
    <citation type="journal article" date="2020" name="Stud. Mycol.">
        <title>101 Dothideomycetes genomes: a test case for predicting lifestyles and emergence of pathogens.</title>
        <authorList>
            <person name="Haridas S."/>
            <person name="Albert R."/>
            <person name="Binder M."/>
            <person name="Bloem J."/>
            <person name="Labutti K."/>
            <person name="Salamov A."/>
            <person name="Andreopoulos B."/>
            <person name="Baker S."/>
            <person name="Barry K."/>
            <person name="Bills G."/>
            <person name="Bluhm B."/>
            <person name="Cannon C."/>
            <person name="Castanera R."/>
            <person name="Culley D."/>
            <person name="Daum C."/>
            <person name="Ezra D."/>
            <person name="Gonzalez J."/>
            <person name="Henrissat B."/>
            <person name="Kuo A."/>
            <person name="Liang C."/>
            <person name="Lipzen A."/>
            <person name="Lutzoni F."/>
            <person name="Magnuson J."/>
            <person name="Mondo S."/>
            <person name="Nolan M."/>
            <person name="Ohm R."/>
            <person name="Pangilinan J."/>
            <person name="Park H.-J."/>
            <person name="Ramirez L."/>
            <person name="Alfaro M."/>
            <person name="Sun H."/>
            <person name="Tritt A."/>
            <person name="Yoshinaga Y."/>
            <person name="Zwiers L.-H."/>
            <person name="Turgeon B."/>
            <person name="Goodwin S."/>
            <person name="Spatafora J."/>
            <person name="Crous P."/>
            <person name="Grigoriev I."/>
        </authorList>
    </citation>
    <scope>NUCLEOTIDE SEQUENCE</scope>
    <source>
        <strain evidence="2">CBS 262.69</strain>
    </source>
</reference>
<feature type="compositionally biased region" description="Basic and acidic residues" evidence="1">
    <location>
        <begin position="344"/>
        <end position="360"/>
    </location>
</feature>
<feature type="region of interest" description="Disordered" evidence="1">
    <location>
        <begin position="196"/>
        <end position="223"/>
    </location>
</feature>
<feature type="region of interest" description="Disordered" evidence="1">
    <location>
        <begin position="314"/>
        <end position="360"/>
    </location>
</feature>
<keyword evidence="2" id="KW-0687">Ribonucleoprotein</keyword>
<gene>
    <name evidence="2" type="ORF">EJ06DRAFT_525618</name>
</gene>
<feature type="compositionally biased region" description="Basic and acidic residues" evidence="1">
    <location>
        <begin position="33"/>
        <end position="48"/>
    </location>
</feature>
<dbReference type="SUPFAM" id="SSF56808">
    <property type="entry name" value="Ribosomal protein L1"/>
    <property type="match status" value="1"/>
</dbReference>
<feature type="compositionally biased region" description="Low complexity" evidence="1">
    <location>
        <begin position="401"/>
        <end position="414"/>
    </location>
</feature>
<dbReference type="InterPro" id="IPR028364">
    <property type="entry name" value="Ribosomal_uL1/biogenesis"/>
</dbReference>
<dbReference type="AlphaFoldDB" id="A0A6G1I9V1"/>
<evidence type="ECO:0000256" key="1">
    <source>
        <dbReference type="SAM" id="MobiDB-lite"/>
    </source>
</evidence>
<dbReference type="OrthoDB" id="10251727at2759"/>
<dbReference type="InterPro" id="IPR023674">
    <property type="entry name" value="Ribosomal_uL1-like"/>
</dbReference>
<feature type="region of interest" description="Disordered" evidence="1">
    <location>
        <begin position="399"/>
        <end position="440"/>
    </location>
</feature>